<organism evidence="1 2">
    <name type="scientific">Liparis tanakae</name>
    <name type="common">Tanaka's snailfish</name>
    <dbReference type="NCBI Taxonomy" id="230148"/>
    <lineage>
        <taxon>Eukaryota</taxon>
        <taxon>Metazoa</taxon>
        <taxon>Chordata</taxon>
        <taxon>Craniata</taxon>
        <taxon>Vertebrata</taxon>
        <taxon>Euteleostomi</taxon>
        <taxon>Actinopterygii</taxon>
        <taxon>Neopterygii</taxon>
        <taxon>Teleostei</taxon>
        <taxon>Neoteleostei</taxon>
        <taxon>Acanthomorphata</taxon>
        <taxon>Eupercaria</taxon>
        <taxon>Perciformes</taxon>
        <taxon>Cottioidei</taxon>
        <taxon>Cottales</taxon>
        <taxon>Liparidae</taxon>
        <taxon>Liparis</taxon>
    </lineage>
</organism>
<dbReference type="EMBL" id="SRLO01000966">
    <property type="protein sequence ID" value="TNN43425.1"/>
    <property type="molecule type" value="Genomic_DNA"/>
</dbReference>
<proteinExistence type="predicted"/>
<sequence length="176" mass="19192">MSPWYRVAPSYAQLPAAAAHSPQHSPARFTLLRVSTTTTTRPTGDVNRVQDVSLTRGGVWRLDGGWMKSGWGAGWRLDEGGIEANGELGGGWMEAGWRLDEVWMKSGWGAGWRLDEGGIEAGWRLGGGWMEAGWRLDGGWMETGWRLDEGGMEAGWRLDGGWMKAGWGAGTPNTPC</sequence>
<dbReference type="AlphaFoldDB" id="A0A4Z2FR77"/>
<accession>A0A4Z2FR77</accession>
<reference evidence="1 2" key="1">
    <citation type="submission" date="2019-03" db="EMBL/GenBank/DDBJ databases">
        <title>First draft genome of Liparis tanakae, snailfish: a comprehensive survey of snailfish specific genes.</title>
        <authorList>
            <person name="Kim W."/>
            <person name="Song I."/>
            <person name="Jeong J.-H."/>
            <person name="Kim D."/>
            <person name="Kim S."/>
            <person name="Ryu S."/>
            <person name="Song J.Y."/>
            <person name="Lee S.K."/>
        </authorList>
    </citation>
    <scope>NUCLEOTIDE SEQUENCE [LARGE SCALE GENOMIC DNA]</scope>
    <source>
        <tissue evidence="1">Muscle</tissue>
    </source>
</reference>
<keyword evidence="2" id="KW-1185">Reference proteome</keyword>
<protein>
    <submittedName>
        <fullName evidence="1">Uncharacterized protein</fullName>
    </submittedName>
</protein>
<evidence type="ECO:0000313" key="2">
    <source>
        <dbReference type="Proteomes" id="UP000314294"/>
    </source>
</evidence>
<comment type="caution">
    <text evidence="1">The sequence shown here is derived from an EMBL/GenBank/DDBJ whole genome shotgun (WGS) entry which is preliminary data.</text>
</comment>
<gene>
    <name evidence="1" type="ORF">EYF80_046393</name>
</gene>
<name>A0A4Z2FR77_9TELE</name>
<dbReference type="Proteomes" id="UP000314294">
    <property type="component" value="Unassembled WGS sequence"/>
</dbReference>
<dbReference type="OrthoDB" id="10593689at2759"/>
<evidence type="ECO:0000313" key="1">
    <source>
        <dbReference type="EMBL" id="TNN43425.1"/>
    </source>
</evidence>